<keyword evidence="3" id="KW-1185">Reference proteome</keyword>
<dbReference type="EMBL" id="CP030118">
    <property type="protein sequence ID" value="QDL07235.1"/>
    <property type="molecule type" value="Genomic_DNA"/>
</dbReference>
<organism evidence="2 3">
    <name type="scientific">Brasilonema sennae CENA114</name>
    <dbReference type="NCBI Taxonomy" id="415709"/>
    <lineage>
        <taxon>Bacteria</taxon>
        <taxon>Bacillati</taxon>
        <taxon>Cyanobacteriota</taxon>
        <taxon>Cyanophyceae</taxon>
        <taxon>Nostocales</taxon>
        <taxon>Scytonemataceae</taxon>
        <taxon>Brasilonema</taxon>
        <taxon>Bromeliae group (in: Brasilonema)</taxon>
    </lineage>
</organism>
<keyword evidence="1" id="KW-0472">Membrane</keyword>
<dbReference type="KEGG" id="bsen:DP114_04315"/>
<protein>
    <submittedName>
        <fullName evidence="2">Uncharacterized protein</fullName>
    </submittedName>
</protein>
<sequence>MLWAIGRKVDFEPAMNEVKVEEAKRNENKYLLMLCGMYLKQFHKQRLLNRKLRVTPISIKSVFMLTMALNLFFQRFYPT</sequence>
<keyword evidence="1" id="KW-0812">Transmembrane</keyword>
<proteinExistence type="predicted"/>
<evidence type="ECO:0000313" key="3">
    <source>
        <dbReference type="Proteomes" id="UP000503129"/>
    </source>
</evidence>
<feature type="transmembrane region" description="Helical" evidence="1">
    <location>
        <begin position="54"/>
        <end position="73"/>
    </location>
</feature>
<name>A0A856M7W5_9CYAN</name>
<accession>A0A856M7W5</accession>
<evidence type="ECO:0000313" key="2">
    <source>
        <dbReference type="EMBL" id="QDL07235.1"/>
    </source>
</evidence>
<gene>
    <name evidence="2" type="ORF">DP114_04315</name>
</gene>
<evidence type="ECO:0000256" key="1">
    <source>
        <dbReference type="SAM" id="Phobius"/>
    </source>
</evidence>
<dbReference type="Proteomes" id="UP000503129">
    <property type="component" value="Chromosome"/>
</dbReference>
<keyword evidence="1" id="KW-1133">Transmembrane helix</keyword>
<reference evidence="2 3" key="1">
    <citation type="submission" date="2018-06" db="EMBL/GenBank/DDBJ databases">
        <title>Comparative genomics of Brasilonema spp. strains.</title>
        <authorList>
            <person name="Alvarenga D.O."/>
            <person name="Fiore M.F."/>
            <person name="Varani A.M."/>
        </authorList>
    </citation>
    <scope>NUCLEOTIDE SEQUENCE [LARGE SCALE GENOMIC DNA]</scope>
    <source>
        <strain evidence="2 3">CENA114</strain>
    </source>
</reference>
<dbReference type="AlphaFoldDB" id="A0A856M7W5"/>